<keyword evidence="3 6" id="KW-0812">Transmembrane</keyword>
<gene>
    <name evidence="7" type="ORF">QY95_02134</name>
</gene>
<dbReference type="RefSeq" id="WP_040036673.1">
    <property type="nucleotide sequence ID" value="NZ_JWIQ02000016.1"/>
</dbReference>
<comment type="similarity">
    <text evidence="2">Belongs to the autoinducer-2 exporter (AI-2E) (TC 2.A.86) family.</text>
</comment>
<keyword evidence="8" id="KW-1185">Reference proteome</keyword>
<organism evidence="7 8">
    <name type="scientific">Bacillus thermotolerans</name>
    <name type="common">Quasibacillus thermotolerans</name>
    <dbReference type="NCBI Taxonomy" id="1221996"/>
    <lineage>
        <taxon>Bacteria</taxon>
        <taxon>Bacillati</taxon>
        <taxon>Bacillota</taxon>
        <taxon>Bacilli</taxon>
        <taxon>Bacillales</taxon>
        <taxon>Bacillaceae</taxon>
        <taxon>Bacillus</taxon>
    </lineage>
</organism>
<comment type="subcellular location">
    <subcellularLocation>
        <location evidence="1">Membrane</location>
        <topology evidence="1">Multi-pass membrane protein</topology>
    </subcellularLocation>
</comment>
<keyword evidence="5 6" id="KW-0472">Membrane</keyword>
<dbReference type="EMBL" id="JWIR02000004">
    <property type="protein sequence ID" value="KKB43148.1"/>
    <property type="molecule type" value="Genomic_DNA"/>
</dbReference>
<dbReference type="STRING" id="1221996.QY95_02134"/>
<feature type="transmembrane region" description="Helical" evidence="6">
    <location>
        <begin position="9"/>
        <end position="29"/>
    </location>
</feature>
<name>A0A0F5ICG8_BACTR</name>
<feature type="transmembrane region" description="Helical" evidence="6">
    <location>
        <begin position="270"/>
        <end position="293"/>
    </location>
</feature>
<sequence length="359" mass="39876">MESKLKLKWIYLACTVLLVLLSIYVLFLLRPVLIPVVRVVMISLLPFLLGGFFAYLLHPLVKRMVERGLPRTAAILVIYILFFSLIGVGLVKGTPVFIHQLKELSQSAPALSNLYERQVTALEVETLSWPDGVQEKIHNRIIRFEQWLSGLVERFMNMVLKAVNFLFLLAIVPFISFYLLKDASSVKKIAWKLTPKVWRTRGVRFVKELDRSLGGYIRGQLFVCLLIGTTATLLFTLIGLKYAVLLGLVIGFTNVIPYFGPIIGAIPALFVALTISVQTAIYAVIIVFALQFLEGNVLSPWIVGKSVHLHPLIIIGALLIGGEAGGVIGLIAAVPILIIIKSAFLARKRMKGRLPEAVH</sequence>
<proteinExistence type="inferred from homology"/>
<dbReference type="AlphaFoldDB" id="A0A0F5ICG8"/>
<evidence type="ECO:0000313" key="7">
    <source>
        <dbReference type="EMBL" id="KKB43148.1"/>
    </source>
</evidence>
<dbReference type="GO" id="GO:0055085">
    <property type="term" value="P:transmembrane transport"/>
    <property type="evidence" value="ECO:0007669"/>
    <property type="project" value="TreeGrafter"/>
</dbReference>
<accession>A0A0F5ICG8</accession>
<feature type="transmembrane region" description="Helical" evidence="6">
    <location>
        <begin position="313"/>
        <end position="340"/>
    </location>
</feature>
<evidence type="ECO:0000256" key="3">
    <source>
        <dbReference type="ARBA" id="ARBA00022692"/>
    </source>
</evidence>
<feature type="transmembrane region" description="Helical" evidence="6">
    <location>
        <begin position="221"/>
        <end position="238"/>
    </location>
</feature>
<dbReference type="PANTHER" id="PTHR21716">
    <property type="entry name" value="TRANSMEMBRANE PROTEIN"/>
    <property type="match status" value="1"/>
</dbReference>
<feature type="transmembrane region" description="Helical" evidence="6">
    <location>
        <begin position="158"/>
        <end position="180"/>
    </location>
</feature>
<dbReference type="Pfam" id="PF01594">
    <property type="entry name" value="AI-2E_transport"/>
    <property type="match status" value="1"/>
</dbReference>
<feature type="transmembrane region" description="Helical" evidence="6">
    <location>
        <begin position="35"/>
        <end position="57"/>
    </location>
</feature>
<evidence type="ECO:0000256" key="5">
    <source>
        <dbReference type="ARBA" id="ARBA00023136"/>
    </source>
</evidence>
<evidence type="ECO:0000313" key="8">
    <source>
        <dbReference type="Proteomes" id="UP000031563"/>
    </source>
</evidence>
<dbReference type="GO" id="GO:0016020">
    <property type="term" value="C:membrane"/>
    <property type="evidence" value="ECO:0007669"/>
    <property type="project" value="UniProtKB-SubCell"/>
</dbReference>
<feature type="transmembrane region" description="Helical" evidence="6">
    <location>
        <begin position="69"/>
        <end position="91"/>
    </location>
</feature>
<evidence type="ECO:0000256" key="2">
    <source>
        <dbReference type="ARBA" id="ARBA00009773"/>
    </source>
</evidence>
<dbReference type="OrthoDB" id="9793390at2"/>
<evidence type="ECO:0000256" key="1">
    <source>
        <dbReference type="ARBA" id="ARBA00004141"/>
    </source>
</evidence>
<dbReference type="InterPro" id="IPR002549">
    <property type="entry name" value="AI-2E-like"/>
</dbReference>
<dbReference type="Proteomes" id="UP000031563">
    <property type="component" value="Unassembled WGS sequence"/>
</dbReference>
<evidence type="ECO:0000256" key="4">
    <source>
        <dbReference type="ARBA" id="ARBA00022989"/>
    </source>
</evidence>
<keyword evidence="4 6" id="KW-1133">Transmembrane helix</keyword>
<protein>
    <submittedName>
        <fullName evidence="7">Membrane protein YrrI</fullName>
    </submittedName>
</protein>
<dbReference type="PANTHER" id="PTHR21716:SF15">
    <property type="entry name" value="TRANSPORT PROTEIN YRRI-RELATED"/>
    <property type="match status" value="1"/>
</dbReference>
<evidence type="ECO:0000256" key="6">
    <source>
        <dbReference type="SAM" id="Phobius"/>
    </source>
</evidence>
<comment type="caution">
    <text evidence="7">The sequence shown here is derived from an EMBL/GenBank/DDBJ whole genome shotgun (WGS) entry which is preliminary data.</text>
</comment>
<reference evidence="7" key="1">
    <citation type="submission" date="2015-02" db="EMBL/GenBank/DDBJ databases">
        <title>Genome Assembly of Bacillaceae bacterium MTCC 8252.</title>
        <authorList>
            <person name="Verma A."/>
            <person name="Khatri I."/>
            <person name="Mual P."/>
            <person name="Subramanian S."/>
            <person name="Krishnamurthi S."/>
        </authorList>
    </citation>
    <scope>NUCLEOTIDE SEQUENCE [LARGE SCALE GENOMIC DNA]</scope>
    <source>
        <strain evidence="7">MTCC 8252</strain>
    </source>
</reference>